<dbReference type="InterPro" id="IPR036526">
    <property type="entry name" value="C-N_Hydrolase_sf"/>
</dbReference>
<sequence length="299" mass="33166">MASISRRLRVGVVQYDPKITEVEVNMKRVRSFLEKTPKGSLDLLCLPETALTGYVFPTPEDVKPVLEEPKTGPTSLFAQELSRQLACYVVAGFPERLAKDEEHPAQLVGANSAIMYDPTGTYVGQYRKTNLFEADLPWVKPGTGFISFPQLPDPISTLSLGICMDLNPGPTTIELPAPCELASFALSNRSRVLVLLCAWLDSGQHPDTKWDLTTIQYWLGRLLPLWSTESEDLSPMNEYPVPDDHDETIVIICNRTGNERGSIFAGCSMAVKCSRARGEWDIVGLVDKNFEGLATWSIE</sequence>
<evidence type="ECO:0000259" key="1">
    <source>
        <dbReference type="PROSITE" id="PS50263"/>
    </source>
</evidence>
<feature type="domain" description="CN hydrolase" evidence="1">
    <location>
        <begin position="8"/>
        <end position="299"/>
    </location>
</feature>
<keyword evidence="3" id="KW-1185">Reference proteome</keyword>
<dbReference type="GO" id="GO:0070773">
    <property type="term" value="F:protein-N-terminal glutamine amidohydrolase activity"/>
    <property type="evidence" value="ECO:0007669"/>
    <property type="project" value="InterPro"/>
</dbReference>
<dbReference type="Gene3D" id="3.60.110.10">
    <property type="entry name" value="Carbon-nitrogen hydrolase"/>
    <property type="match status" value="1"/>
</dbReference>
<protein>
    <recommendedName>
        <fullName evidence="1">CN hydrolase domain-containing protein</fullName>
    </recommendedName>
</protein>
<dbReference type="AlphaFoldDB" id="A0A0C2WQ48"/>
<dbReference type="InterPro" id="IPR003010">
    <property type="entry name" value="C-N_Hydrolase"/>
</dbReference>
<reference evidence="3" key="2">
    <citation type="submission" date="2015-01" db="EMBL/GenBank/DDBJ databases">
        <title>Evolutionary Origins and Diversification of the Mycorrhizal Mutualists.</title>
        <authorList>
            <consortium name="DOE Joint Genome Institute"/>
            <consortium name="Mycorrhizal Genomics Consortium"/>
            <person name="Kohler A."/>
            <person name="Kuo A."/>
            <person name="Nagy L.G."/>
            <person name="Floudas D."/>
            <person name="Copeland A."/>
            <person name="Barry K.W."/>
            <person name="Cichocki N."/>
            <person name="Veneault-Fourrey C."/>
            <person name="LaButti K."/>
            <person name="Lindquist E.A."/>
            <person name="Lipzen A."/>
            <person name="Lundell T."/>
            <person name="Morin E."/>
            <person name="Murat C."/>
            <person name="Riley R."/>
            <person name="Ohm R."/>
            <person name="Sun H."/>
            <person name="Tunlid A."/>
            <person name="Henrissat B."/>
            <person name="Grigoriev I.V."/>
            <person name="Hibbett D.S."/>
            <person name="Martin F."/>
        </authorList>
    </citation>
    <scope>NUCLEOTIDE SEQUENCE [LARGE SCALE GENOMIC DNA]</scope>
    <source>
        <strain evidence="3">MAFF 305830</strain>
    </source>
</reference>
<gene>
    <name evidence="2" type="ORF">M408DRAFT_139999</name>
</gene>
<dbReference type="GO" id="GO:0030163">
    <property type="term" value="P:protein catabolic process"/>
    <property type="evidence" value="ECO:0007669"/>
    <property type="project" value="TreeGrafter"/>
</dbReference>
<accession>A0A0C2WQ48</accession>
<dbReference type="GO" id="GO:0008418">
    <property type="term" value="F:protein-N-terminal asparagine amidohydrolase activity"/>
    <property type="evidence" value="ECO:0007669"/>
    <property type="project" value="InterPro"/>
</dbReference>
<dbReference type="InterPro" id="IPR039703">
    <property type="entry name" value="Nta1"/>
</dbReference>
<dbReference type="Pfam" id="PF00795">
    <property type="entry name" value="CN_hydrolase"/>
    <property type="match status" value="1"/>
</dbReference>
<name>A0A0C2WQ48_SERVB</name>
<dbReference type="PANTHER" id="PTHR11750:SF26">
    <property type="entry name" value="PROTEIN N-TERMINAL AMIDASE"/>
    <property type="match status" value="1"/>
</dbReference>
<dbReference type="PANTHER" id="PTHR11750">
    <property type="entry name" value="PROTEIN N-TERMINAL AMIDASE"/>
    <property type="match status" value="1"/>
</dbReference>
<dbReference type="Proteomes" id="UP000054097">
    <property type="component" value="Unassembled WGS sequence"/>
</dbReference>
<dbReference type="PROSITE" id="PS50263">
    <property type="entry name" value="CN_HYDROLASE"/>
    <property type="match status" value="1"/>
</dbReference>
<reference evidence="2 3" key="1">
    <citation type="submission" date="2014-04" db="EMBL/GenBank/DDBJ databases">
        <authorList>
            <consortium name="DOE Joint Genome Institute"/>
            <person name="Kuo A."/>
            <person name="Zuccaro A."/>
            <person name="Kohler A."/>
            <person name="Nagy L.G."/>
            <person name="Floudas D."/>
            <person name="Copeland A."/>
            <person name="Barry K.W."/>
            <person name="Cichocki N."/>
            <person name="Veneault-Fourrey C."/>
            <person name="LaButti K."/>
            <person name="Lindquist E.A."/>
            <person name="Lipzen A."/>
            <person name="Lundell T."/>
            <person name="Morin E."/>
            <person name="Murat C."/>
            <person name="Sun H."/>
            <person name="Tunlid A."/>
            <person name="Henrissat B."/>
            <person name="Grigoriev I.V."/>
            <person name="Hibbett D.S."/>
            <person name="Martin F."/>
            <person name="Nordberg H.P."/>
            <person name="Cantor M.N."/>
            <person name="Hua S.X."/>
        </authorList>
    </citation>
    <scope>NUCLEOTIDE SEQUENCE [LARGE SCALE GENOMIC DNA]</scope>
    <source>
        <strain evidence="2 3">MAFF 305830</strain>
    </source>
</reference>
<dbReference type="EMBL" id="KN824293">
    <property type="protein sequence ID" value="KIM28328.1"/>
    <property type="molecule type" value="Genomic_DNA"/>
</dbReference>
<proteinExistence type="predicted"/>
<evidence type="ECO:0000313" key="2">
    <source>
        <dbReference type="EMBL" id="KIM28328.1"/>
    </source>
</evidence>
<dbReference type="STRING" id="933852.A0A0C2WQ48"/>
<evidence type="ECO:0000313" key="3">
    <source>
        <dbReference type="Proteomes" id="UP000054097"/>
    </source>
</evidence>
<dbReference type="OrthoDB" id="201515at2759"/>
<organism evidence="2 3">
    <name type="scientific">Serendipita vermifera MAFF 305830</name>
    <dbReference type="NCBI Taxonomy" id="933852"/>
    <lineage>
        <taxon>Eukaryota</taxon>
        <taxon>Fungi</taxon>
        <taxon>Dikarya</taxon>
        <taxon>Basidiomycota</taxon>
        <taxon>Agaricomycotina</taxon>
        <taxon>Agaricomycetes</taxon>
        <taxon>Sebacinales</taxon>
        <taxon>Serendipitaceae</taxon>
        <taxon>Serendipita</taxon>
    </lineage>
</organism>
<dbReference type="HOGENOM" id="CLU_009854_1_0_1"/>
<dbReference type="SUPFAM" id="SSF56317">
    <property type="entry name" value="Carbon-nitrogen hydrolase"/>
    <property type="match status" value="1"/>
</dbReference>